<evidence type="ECO:0000313" key="2">
    <source>
        <dbReference type="EMBL" id="GFD50483.1"/>
    </source>
</evidence>
<feature type="region of interest" description="Disordered" evidence="1">
    <location>
        <begin position="1"/>
        <end position="25"/>
    </location>
</feature>
<name>A0A699WTI6_TANCI</name>
<feature type="non-terminal residue" evidence="2">
    <location>
        <position position="1"/>
    </location>
</feature>
<gene>
    <name evidence="2" type="ORF">Tci_922452</name>
</gene>
<feature type="non-terminal residue" evidence="2">
    <location>
        <position position="85"/>
    </location>
</feature>
<reference evidence="2" key="1">
    <citation type="journal article" date="2019" name="Sci. Rep.">
        <title>Draft genome of Tanacetum cinerariifolium, the natural source of mosquito coil.</title>
        <authorList>
            <person name="Yamashiro T."/>
            <person name="Shiraishi A."/>
            <person name="Satake H."/>
            <person name="Nakayama K."/>
        </authorList>
    </citation>
    <scope>NUCLEOTIDE SEQUENCE</scope>
</reference>
<feature type="region of interest" description="Disordered" evidence="1">
    <location>
        <begin position="50"/>
        <end position="85"/>
    </location>
</feature>
<accession>A0A699WTI6</accession>
<evidence type="ECO:0000256" key="1">
    <source>
        <dbReference type="SAM" id="MobiDB-lite"/>
    </source>
</evidence>
<comment type="caution">
    <text evidence="2">The sequence shown here is derived from an EMBL/GenBank/DDBJ whole genome shotgun (WGS) entry which is preliminary data.</text>
</comment>
<proteinExistence type="predicted"/>
<protein>
    <submittedName>
        <fullName evidence="2">Uncharacterized protein</fullName>
    </submittedName>
</protein>
<dbReference type="EMBL" id="BKCJ011757945">
    <property type="protein sequence ID" value="GFD50483.1"/>
    <property type="molecule type" value="Genomic_DNA"/>
</dbReference>
<organism evidence="2">
    <name type="scientific">Tanacetum cinerariifolium</name>
    <name type="common">Dalmatian daisy</name>
    <name type="synonym">Chrysanthemum cinerariifolium</name>
    <dbReference type="NCBI Taxonomy" id="118510"/>
    <lineage>
        <taxon>Eukaryota</taxon>
        <taxon>Viridiplantae</taxon>
        <taxon>Streptophyta</taxon>
        <taxon>Embryophyta</taxon>
        <taxon>Tracheophyta</taxon>
        <taxon>Spermatophyta</taxon>
        <taxon>Magnoliopsida</taxon>
        <taxon>eudicotyledons</taxon>
        <taxon>Gunneridae</taxon>
        <taxon>Pentapetalae</taxon>
        <taxon>asterids</taxon>
        <taxon>campanulids</taxon>
        <taxon>Asterales</taxon>
        <taxon>Asteraceae</taxon>
        <taxon>Asteroideae</taxon>
        <taxon>Anthemideae</taxon>
        <taxon>Anthemidinae</taxon>
        <taxon>Tanacetum</taxon>
    </lineage>
</organism>
<dbReference type="AlphaFoldDB" id="A0A699WTI6"/>
<sequence length="85" mass="8910">ASIASTNCSVWPPLRAGKPPHQKNRDSVFAAHRAAATSAGAAVGVLPGAARPAHLRDGHAHPAQRAYPQKARRANPRRVPGPERA</sequence>